<dbReference type="GO" id="GO:0004198">
    <property type="term" value="F:calcium-dependent cysteine-type endopeptidase activity"/>
    <property type="evidence" value="ECO:0007669"/>
    <property type="project" value="InterPro"/>
</dbReference>
<dbReference type="InterPro" id="IPR022684">
    <property type="entry name" value="Calpain_cysteine_protease"/>
</dbReference>
<dbReference type="GO" id="GO:0006508">
    <property type="term" value="P:proteolysis"/>
    <property type="evidence" value="ECO:0007669"/>
    <property type="project" value="UniProtKB-KW"/>
</dbReference>
<dbReference type="AlphaFoldDB" id="A0AAI8VDB4"/>
<dbReference type="Gene3D" id="3.90.70.10">
    <property type="entry name" value="Cysteine proteinases"/>
    <property type="match status" value="1"/>
</dbReference>
<accession>A0AAI8VDB4</accession>
<protein>
    <submittedName>
        <fullName evidence="9">Uu.00g099310.m01.CDS01</fullName>
    </submittedName>
</protein>
<dbReference type="InterPro" id="IPR001300">
    <property type="entry name" value="Peptidase_C2_calpain_cat"/>
</dbReference>
<evidence type="ECO:0000256" key="7">
    <source>
        <dbReference type="SAM" id="MobiDB-lite"/>
    </source>
</evidence>
<dbReference type="PROSITE" id="PS50203">
    <property type="entry name" value="CALPAIN_CAT"/>
    <property type="match status" value="1"/>
</dbReference>
<gene>
    <name evidence="9" type="ORF">KHLLAP_LOCUS3005</name>
</gene>
<name>A0AAI8VDB4_9PEZI</name>
<evidence type="ECO:0000256" key="5">
    <source>
        <dbReference type="PIRSR" id="PIRSR622684-1"/>
    </source>
</evidence>
<dbReference type="InterPro" id="IPR038765">
    <property type="entry name" value="Papain-like_cys_pep_sf"/>
</dbReference>
<comment type="similarity">
    <text evidence="1">Belongs to the peptidase C2 family.</text>
</comment>
<evidence type="ECO:0000313" key="10">
    <source>
        <dbReference type="Proteomes" id="UP001295740"/>
    </source>
</evidence>
<feature type="region of interest" description="Disordered" evidence="7">
    <location>
        <begin position="37"/>
        <end position="71"/>
    </location>
</feature>
<evidence type="ECO:0000256" key="6">
    <source>
        <dbReference type="PROSITE-ProRule" id="PRU00239"/>
    </source>
</evidence>
<dbReference type="SUPFAM" id="SSF54001">
    <property type="entry name" value="Cysteine proteinases"/>
    <property type="match status" value="1"/>
</dbReference>
<reference evidence="9" key="1">
    <citation type="submission" date="2023-10" db="EMBL/GenBank/DDBJ databases">
        <authorList>
            <person name="Hackl T."/>
        </authorList>
    </citation>
    <scope>NUCLEOTIDE SEQUENCE</scope>
</reference>
<keyword evidence="10" id="KW-1185">Reference proteome</keyword>
<keyword evidence="2" id="KW-0645">Protease</keyword>
<keyword evidence="4" id="KW-0788">Thiol protease</keyword>
<dbReference type="EMBL" id="CAUWAG010000004">
    <property type="protein sequence ID" value="CAJ2502537.1"/>
    <property type="molecule type" value="Genomic_DNA"/>
</dbReference>
<dbReference type="PANTHER" id="PTHR10183:SF379">
    <property type="entry name" value="CALPAIN-5"/>
    <property type="match status" value="1"/>
</dbReference>
<evidence type="ECO:0000256" key="1">
    <source>
        <dbReference type="ARBA" id="ARBA00007623"/>
    </source>
</evidence>
<comment type="caution">
    <text evidence="6">Lacks conserved residue(s) required for the propagation of feature annotation.</text>
</comment>
<evidence type="ECO:0000256" key="2">
    <source>
        <dbReference type="ARBA" id="ARBA00022670"/>
    </source>
</evidence>
<evidence type="ECO:0000313" key="9">
    <source>
        <dbReference type="EMBL" id="CAJ2502537.1"/>
    </source>
</evidence>
<evidence type="ECO:0000256" key="3">
    <source>
        <dbReference type="ARBA" id="ARBA00022801"/>
    </source>
</evidence>
<sequence>MVSSASTSEPFNGVPTGPIDAYVLFEALTGRKLDRTSFPVRPAAPEDYDDLSDIDHGHQMLGDEPSPDDRPNHVQVGVINPYALVENMIGHKIDRNSRAAIRILSDTLQTDYEELFDMKHNSVLHAGLKLNEKDREAEELSEKEMRILDERDLVTPDLSRVLKVGDLEKIGLKDLGNTRIKRACLENGKLHLVLNAHTLGKTVCNREVTMTMNELCLPFRRDDNKKDNFRPPNSSWRDVREALLQNRHNSMSRHPINAMNSFHDFGWEAQGRHHHMRMFDDPVQGAAANSWFIAALFSVFWADPTVINRSAAGLHEQMRRGNDEQQQLHIKFHDKGGRNNAKTSVVRVDYEVPVNNSSSDPVYCRSSDGFAVWPSLYEKAFAKWITNNSNNSDSEHHSEHIDITQTHHGDPVKAMAQLNGRSPHYYFTHKHSGPELVGLVRANSVNHRTITPMVAWTHATGRDFTYRGANMVANHAYSVLGWSSTGQGEKQYIIIRNPWGVTEPHGVTSYPGLLDRVEPEYWRPAACVDRDGLYALEVTAFKEYFACIGVAK</sequence>
<feature type="active site" evidence="5">
    <location>
        <position position="497"/>
    </location>
</feature>
<dbReference type="Proteomes" id="UP001295740">
    <property type="component" value="Unassembled WGS sequence"/>
</dbReference>
<proteinExistence type="inferred from homology"/>
<evidence type="ECO:0000256" key="4">
    <source>
        <dbReference type="ARBA" id="ARBA00022807"/>
    </source>
</evidence>
<comment type="caution">
    <text evidence="9">The sequence shown here is derived from an EMBL/GenBank/DDBJ whole genome shotgun (WGS) entry which is preliminary data.</text>
</comment>
<dbReference type="Pfam" id="PF00648">
    <property type="entry name" value="Peptidase_C2"/>
    <property type="match status" value="1"/>
</dbReference>
<feature type="active site" evidence="5">
    <location>
        <position position="475"/>
    </location>
</feature>
<feature type="domain" description="Calpain catalytic" evidence="8">
    <location>
        <begin position="281"/>
        <end position="552"/>
    </location>
</feature>
<evidence type="ECO:0000259" key="8">
    <source>
        <dbReference type="PROSITE" id="PS50203"/>
    </source>
</evidence>
<organism evidence="9 10">
    <name type="scientific">Anthostomella pinea</name>
    <dbReference type="NCBI Taxonomy" id="933095"/>
    <lineage>
        <taxon>Eukaryota</taxon>
        <taxon>Fungi</taxon>
        <taxon>Dikarya</taxon>
        <taxon>Ascomycota</taxon>
        <taxon>Pezizomycotina</taxon>
        <taxon>Sordariomycetes</taxon>
        <taxon>Xylariomycetidae</taxon>
        <taxon>Xylariales</taxon>
        <taxon>Xylariaceae</taxon>
        <taxon>Anthostomella</taxon>
    </lineage>
</organism>
<dbReference type="PANTHER" id="PTHR10183">
    <property type="entry name" value="CALPAIN"/>
    <property type="match status" value="1"/>
</dbReference>
<keyword evidence="3" id="KW-0378">Hydrolase</keyword>